<feature type="domain" description="OmpA-like" evidence="3">
    <location>
        <begin position="292"/>
        <end position="411"/>
    </location>
</feature>
<dbReference type="Pfam" id="PF00691">
    <property type="entry name" value="OmpA"/>
    <property type="match status" value="1"/>
</dbReference>
<evidence type="ECO:0000313" key="5">
    <source>
        <dbReference type="Proteomes" id="UP000295611"/>
    </source>
</evidence>
<sequence>MMPMALQDAGETFDVVARADGPVAPQAALASTNPLLRAALPLLECIPLLKTARPMDDLLPLRDRLMAMVKAFSDQASREGVSEEAVAMARYCLCTLLDETIASTAWGGDVWGRRSLLVTFYHEVSGGERFFRILQWLAQAPEAHLDELEFMHALLALGMEGRYRLIEGGQGALARLRERLYLLLRATRGSADPSLSPSWQGVAEPHARRARRYRSAVWCTPAVVAALLAMFIGLDYRLGLTARQTSDAFEHIPSWPVMAPRPAVASDGRSSRLVERLAAEIQRGFLSVDTQADRTLLTLHVDGLFASGSAQPSADYLPLVRHIGQALANVPGRIVVTGHSDNQPTISGAPDNWRLSNMRADAVVALLAAGSGQPERYAAQGRGAMQPLADNHTPAGRAKNRRVEIAILAPAGSL</sequence>
<dbReference type="CDD" id="cd07185">
    <property type="entry name" value="OmpA_C-like"/>
    <property type="match status" value="1"/>
</dbReference>
<keyword evidence="5" id="KW-1185">Reference proteome</keyword>
<dbReference type="PROSITE" id="PS51123">
    <property type="entry name" value="OMPA_2"/>
    <property type="match status" value="1"/>
</dbReference>
<keyword evidence="1 2" id="KW-0472">Membrane</keyword>
<accession>A0A4R7B604</accession>
<dbReference type="Proteomes" id="UP000295611">
    <property type="component" value="Unassembled WGS sequence"/>
</dbReference>
<organism evidence="4 5">
    <name type="scientific">Paludibacterium purpuratum</name>
    <dbReference type="NCBI Taxonomy" id="1144873"/>
    <lineage>
        <taxon>Bacteria</taxon>
        <taxon>Pseudomonadati</taxon>
        <taxon>Pseudomonadota</taxon>
        <taxon>Betaproteobacteria</taxon>
        <taxon>Neisseriales</taxon>
        <taxon>Chromobacteriaceae</taxon>
        <taxon>Paludibacterium</taxon>
    </lineage>
</organism>
<dbReference type="NCBIfam" id="TIGR03349">
    <property type="entry name" value="IV_VI_DotU"/>
    <property type="match status" value="1"/>
</dbReference>
<dbReference type="NCBIfam" id="NF038228">
    <property type="entry name" value="IcmH_DotU_IVB"/>
    <property type="match status" value="1"/>
</dbReference>
<dbReference type="GO" id="GO:0016020">
    <property type="term" value="C:membrane"/>
    <property type="evidence" value="ECO:0007669"/>
    <property type="project" value="UniProtKB-UniRule"/>
</dbReference>
<keyword evidence="2" id="KW-1133">Transmembrane helix</keyword>
<proteinExistence type="predicted"/>
<dbReference type="InterPro" id="IPR038522">
    <property type="entry name" value="T4/T6SS_DotU_sf"/>
</dbReference>
<name>A0A4R7B604_9NEIS</name>
<dbReference type="Pfam" id="PF09850">
    <property type="entry name" value="DotU"/>
    <property type="match status" value="1"/>
</dbReference>
<dbReference type="SUPFAM" id="SSF103088">
    <property type="entry name" value="OmpA-like"/>
    <property type="match status" value="1"/>
</dbReference>
<dbReference type="Gene3D" id="1.25.40.590">
    <property type="entry name" value="Type IV / VI secretion system, DotU"/>
    <property type="match status" value="1"/>
</dbReference>
<dbReference type="Gene3D" id="3.30.1330.60">
    <property type="entry name" value="OmpA-like domain"/>
    <property type="match status" value="1"/>
</dbReference>
<dbReference type="AlphaFoldDB" id="A0A4R7B604"/>
<dbReference type="EMBL" id="SNZP01000008">
    <property type="protein sequence ID" value="TDR78370.1"/>
    <property type="molecule type" value="Genomic_DNA"/>
</dbReference>
<gene>
    <name evidence="4" type="ORF">DFP86_10887</name>
</gene>
<feature type="transmembrane region" description="Helical" evidence="2">
    <location>
        <begin position="216"/>
        <end position="234"/>
    </location>
</feature>
<evidence type="ECO:0000256" key="1">
    <source>
        <dbReference type="PROSITE-ProRule" id="PRU00473"/>
    </source>
</evidence>
<dbReference type="PANTHER" id="PTHR38033">
    <property type="entry name" value="MEMBRANE PROTEIN-RELATED"/>
    <property type="match status" value="1"/>
</dbReference>
<evidence type="ECO:0000313" key="4">
    <source>
        <dbReference type="EMBL" id="TDR78370.1"/>
    </source>
</evidence>
<evidence type="ECO:0000259" key="3">
    <source>
        <dbReference type="PROSITE" id="PS51123"/>
    </source>
</evidence>
<comment type="caution">
    <text evidence="4">The sequence shown here is derived from an EMBL/GenBank/DDBJ whole genome shotgun (WGS) entry which is preliminary data.</text>
</comment>
<dbReference type="InterPro" id="IPR036737">
    <property type="entry name" value="OmpA-like_sf"/>
</dbReference>
<dbReference type="PANTHER" id="PTHR38033:SF1">
    <property type="entry name" value="DOTU FAMILY TYPE IV_VI SECRETION SYSTEM PROTEIN"/>
    <property type="match status" value="1"/>
</dbReference>
<reference evidence="4 5" key="1">
    <citation type="submission" date="2019-03" db="EMBL/GenBank/DDBJ databases">
        <title>Genomic Encyclopedia of Type Strains, Phase III (KMG-III): the genomes of soil and plant-associated and newly described type strains.</title>
        <authorList>
            <person name="Whitman W."/>
        </authorList>
    </citation>
    <scope>NUCLEOTIDE SEQUENCE [LARGE SCALE GENOMIC DNA]</scope>
    <source>
        <strain evidence="4 5">CECT 8976</strain>
    </source>
</reference>
<dbReference type="InterPro" id="IPR017732">
    <property type="entry name" value="T4/T6SS_DotU"/>
</dbReference>
<keyword evidence="2" id="KW-0812">Transmembrane</keyword>
<protein>
    <submittedName>
        <fullName evidence="4">Type VI secretion system protein ImpK</fullName>
    </submittedName>
</protein>
<dbReference type="InterPro" id="IPR006665">
    <property type="entry name" value="OmpA-like"/>
</dbReference>
<dbReference type="OrthoDB" id="345640at2"/>
<evidence type="ECO:0000256" key="2">
    <source>
        <dbReference type="SAM" id="Phobius"/>
    </source>
</evidence>